<feature type="compositionally biased region" description="Polar residues" evidence="1">
    <location>
        <begin position="1"/>
        <end position="16"/>
    </location>
</feature>
<sequence length="38" mass="3852">MSSKQPPVPKQNQSNKGPGAAAGASRPPHKPVSTKTGK</sequence>
<feature type="compositionally biased region" description="Low complexity" evidence="1">
    <location>
        <begin position="17"/>
        <end position="26"/>
    </location>
</feature>
<dbReference type="Proteomes" id="UP000076128">
    <property type="component" value="Chromosome"/>
</dbReference>
<dbReference type="KEGG" id="daa:AKL17_1981"/>
<gene>
    <name evidence="2" type="ORF">AKL17_1981</name>
</gene>
<organism evidence="2 3">
    <name type="scientific">Frigidibacter mobilis</name>
    <dbReference type="NCBI Taxonomy" id="1335048"/>
    <lineage>
        <taxon>Bacteria</taxon>
        <taxon>Pseudomonadati</taxon>
        <taxon>Pseudomonadota</taxon>
        <taxon>Alphaproteobacteria</taxon>
        <taxon>Rhodobacterales</taxon>
        <taxon>Paracoccaceae</taxon>
        <taxon>Frigidibacter</taxon>
    </lineage>
</organism>
<proteinExistence type="predicted"/>
<dbReference type="EMBL" id="CP012661">
    <property type="protein sequence ID" value="AMY69230.1"/>
    <property type="molecule type" value="Genomic_DNA"/>
</dbReference>
<reference evidence="2 3" key="1">
    <citation type="submission" date="2015-09" db="EMBL/GenBank/DDBJ databases">
        <title>Complete genome sequence of Defluviimonas alba cai42t isolated from an oilfield in Xinjiang.</title>
        <authorList>
            <person name="Geng S."/>
            <person name="Pan X."/>
            <person name="Wu X."/>
        </authorList>
    </citation>
    <scope>NUCLEOTIDE SEQUENCE [LARGE SCALE GENOMIC DNA]</scope>
    <source>
        <strain evidence="3">cai42</strain>
    </source>
</reference>
<dbReference type="AlphaFoldDB" id="A0A159Z4M7"/>
<keyword evidence="3" id="KW-1185">Reference proteome</keyword>
<evidence type="ECO:0000256" key="1">
    <source>
        <dbReference type="SAM" id="MobiDB-lite"/>
    </source>
</evidence>
<protein>
    <submittedName>
        <fullName evidence="2">Uncharacterized protein</fullName>
    </submittedName>
</protein>
<evidence type="ECO:0000313" key="3">
    <source>
        <dbReference type="Proteomes" id="UP000076128"/>
    </source>
</evidence>
<evidence type="ECO:0000313" key="2">
    <source>
        <dbReference type="EMBL" id="AMY69230.1"/>
    </source>
</evidence>
<name>A0A159Z4M7_9RHOB</name>
<accession>A0A159Z4M7</accession>
<feature type="region of interest" description="Disordered" evidence="1">
    <location>
        <begin position="1"/>
        <end position="38"/>
    </location>
</feature>